<evidence type="ECO:0000259" key="8">
    <source>
        <dbReference type="PROSITE" id="PS51194"/>
    </source>
</evidence>
<dbReference type="GO" id="GO:0005524">
    <property type="term" value="F:ATP binding"/>
    <property type="evidence" value="ECO:0007669"/>
    <property type="project" value="UniProtKB-KW"/>
</dbReference>
<feature type="compositionally biased region" description="Basic residues" evidence="7">
    <location>
        <begin position="1545"/>
        <end position="1556"/>
    </location>
</feature>
<evidence type="ECO:0000256" key="2">
    <source>
        <dbReference type="ARBA" id="ARBA00022679"/>
    </source>
</evidence>
<dbReference type="Pfam" id="PF00176">
    <property type="entry name" value="SNF2-rel_dom"/>
    <property type="match status" value="1"/>
</dbReference>
<feature type="coiled-coil region" evidence="6">
    <location>
        <begin position="1317"/>
        <end position="1364"/>
    </location>
</feature>
<feature type="region of interest" description="Disordered" evidence="7">
    <location>
        <begin position="1"/>
        <end position="65"/>
    </location>
</feature>
<dbReference type="Gene3D" id="3.40.50.300">
    <property type="entry name" value="P-loop containing nucleotide triphosphate hydrolases"/>
    <property type="match status" value="1"/>
</dbReference>
<keyword evidence="6" id="KW-0175">Coiled coil</keyword>
<evidence type="ECO:0000256" key="7">
    <source>
        <dbReference type="SAM" id="MobiDB-lite"/>
    </source>
</evidence>
<feature type="region of interest" description="Disordered" evidence="7">
    <location>
        <begin position="1377"/>
        <end position="1625"/>
    </location>
</feature>
<dbReference type="PROSITE" id="PS51194">
    <property type="entry name" value="HELICASE_CTER"/>
    <property type="match status" value="1"/>
</dbReference>
<organism evidence="9 10">
    <name type="scientific">Mycena albidolilacea</name>
    <dbReference type="NCBI Taxonomy" id="1033008"/>
    <lineage>
        <taxon>Eukaryota</taxon>
        <taxon>Fungi</taxon>
        <taxon>Dikarya</taxon>
        <taxon>Basidiomycota</taxon>
        <taxon>Agaricomycotina</taxon>
        <taxon>Agaricomycetes</taxon>
        <taxon>Agaricomycetidae</taxon>
        <taxon>Agaricales</taxon>
        <taxon>Marasmiineae</taxon>
        <taxon>Mycenaceae</taxon>
        <taxon>Mycena</taxon>
    </lineage>
</organism>
<dbReference type="InterPro" id="IPR001650">
    <property type="entry name" value="Helicase_C-like"/>
</dbReference>
<dbReference type="Gene3D" id="3.40.50.150">
    <property type="entry name" value="Vaccinia Virus protein VP39"/>
    <property type="match status" value="1"/>
</dbReference>
<dbReference type="InterPro" id="IPR027417">
    <property type="entry name" value="P-loop_NTPase"/>
</dbReference>
<evidence type="ECO:0000256" key="5">
    <source>
        <dbReference type="ARBA" id="ARBA00022840"/>
    </source>
</evidence>
<dbReference type="GO" id="GO:0006281">
    <property type="term" value="P:DNA repair"/>
    <property type="evidence" value="ECO:0007669"/>
    <property type="project" value="TreeGrafter"/>
</dbReference>
<feature type="compositionally biased region" description="Low complexity" evidence="7">
    <location>
        <begin position="1390"/>
        <end position="1407"/>
    </location>
</feature>
<feature type="compositionally biased region" description="Basic and acidic residues" evidence="7">
    <location>
        <begin position="1377"/>
        <end position="1388"/>
    </location>
</feature>
<dbReference type="InterPro" id="IPR014001">
    <property type="entry name" value="Helicase_ATP-bd"/>
</dbReference>
<proteinExistence type="predicted"/>
<dbReference type="SMART" id="SM00487">
    <property type="entry name" value="DEXDc"/>
    <property type="match status" value="1"/>
</dbReference>
<feature type="compositionally biased region" description="Acidic residues" evidence="7">
    <location>
        <begin position="1464"/>
        <end position="1479"/>
    </location>
</feature>
<dbReference type="InterPro" id="IPR000330">
    <property type="entry name" value="SNF2_N"/>
</dbReference>
<keyword evidence="10" id="KW-1185">Reference proteome</keyword>
<feature type="compositionally biased region" description="Acidic residues" evidence="7">
    <location>
        <begin position="1508"/>
        <end position="1527"/>
    </location>
</feature>
<dbReference type="CDD" id="cd18793">
    <property type="entry name" value="SF2_C_SNF"/>
    <property type="match status" value="1"/>
</dbReference>
<feature type="compositionally biased region" description="Basic residues" evidence="7">
    <location>
        <begin position="1484"/>
        <end position="1504"/>
    </location>
</feature>
<dbReference type="InterPro" id="IPR049730">
    <property type="entry name" value="SNF2/RAD54-like_C"/>
</dbReference>
<keyword evidence="5" id="KW-0067">ATP-binding</keyword>
<evidence type="ECO:0000313" key="10">
    <source>
        <dbReference type="Proteomes" id="UP001218218"/>
    </source>
</evidence>
<dbReference type="InterPro" id="IPR038718">
    <property type="entry name" value="SNF2-like_sf"/>
</dbReference>
<evidence type="ECO:0000313" key="9">
    <source>
        <dbReference type="EMBL" id="KAJ7334260.1"/>
    </source>
</evidence>
<evidence type="ECO:0000256" key="6">
    <source>
        <dbReference type="SAM" id="Coils"/>
    </source>
</evidence>
<dbReference type="SUPFAM" id="SSF53335">
    <property type="entry name" value="S-adenosyl-L-methionine-dependent methyltransferases"/>
    <property type="match status" value="1"/>
</dbReference>
<dbReference type="InterPro" id="IPR050628">
    <property type="entry name" value="SNF2_RAD54_helicase_TF"/>
</dbReference>
<gene>
    <name evidence="9" type="ORF">DFH08DRAFT_303122</name>
</gene>
<dbReference type="GO" id="GO:0008168">
    <property type="term" value="F:methyltransferase activity"/>
    <property type="evidence" value="ECO:0007669"/>
    <property type="project" value="UniProtKB-KW"/>
</dbReference>
<dbReference type="GO" id="GO:0016787">
    <property type="term" value="F:hydrolase activity"/>
    <property type="evidence" value="ECO:0007669"/>
    <property type="project" value="UniProtKB-KW"/>
</dbReference>
<accession>A0AAD6ZQB9</accession>
<dbReference type="Pfam" id="PF00145">
    <property type="entry name" value="DNA_methylase"/>
    <property type="match status" value="1"/>
</dbReference>
<protein>
    <recommendedName>
        <fullName evidence="8">Helicase C-terminal domain-containing protein</fullName>
    </recommendedName>
</protein>
<sequence>MAKEKSKPKGRPAGQKAITSFMKRDKKAKDNDDAAVESPHASADEEESEDDTPAKADSKAISPDLSDLPPIHEIPAIFDDLVSRIPKIKDVAQRVEGRKLRVATMCSGTESPLLALELIQKAILDQHGLDLQVEHVFSCEIEPFKQAYIERNFHPPILFRDVCELGNAEAHTAYGALAPVPGDVDLLVAGTSCVDYSNLNNVKQGLDAKGESGQTFRGMLSWVKQHRPPLVILENVCSAPWQRVAEEFEKIGYSAKFSRFDTKFYYIAHTRTRVYLIAVDKKGSKIPDEWYNFVTKELKRPASSTLDAFLLPSDDPRIHQARQKLVKESYNALDRRTGRTDWNRCERRHERARSDECLGKKRPLTNWDDGGSCSLPDYSWADWGVGQVERVWDLMDILYLRSAKKGIDPSYKTQVWNLSQNVDRTHGGRVGICPCLTPSMIPYITNRGGPMVGLEALAMQGLPVDKLLLTRETEDQLADLAGNAMSTTVVGACILAALVSGIGLLKAGSDSQSYEAKRSGAMEVDDDVKAESMDVDSENTPDAITDHVVGEDQLLSNPLDLSVTNARSLADLLQSADKSARLCDCEGRTDITTRKLFRCQDCDTSSCTKCGGRPEHNPVVVDTDTNPRLHPSEFADQLKSTLPMCLSFDGLSQELLDALKSDAEVTVAPKLWSAWCDSVIRISKTELRFVEPKRQEIWIASYESPDALLELHLHPRQPEWRLYGKADAKAPANAEIRQILKAPVGRLRCDGALVSGSWEIALPQFTSVPISIQGVGELVPSWEARLGLTEDEFKDKLVHSKLQVTVPPDAVTKFDRDVSGVYALLDKCGTANGALHRKEMTANESTLPPLFLLMHPQRTSDDEDCFVFSISRRRYAYGESRPIVAMLDPKWRQSSESEAKQVSCRVPLWKRTESISLKPSHGQDAQYAIPGQALALSGSNDACGSASAVLVCSVPLRNQAGSEWPRGTWGEVDKVHERSVFRSLAWLLERIRHIDDNFKGSWQTAELPEEISNCERCSPSAPQLQWVSAGKKMVALEDAVQAGEYERSLKKRPSPFVTQLKLDDNGVGTVRVGFNAPTLLHRALSRLPSAGRTERPILTWRLNTNFTPTASLNLPKFVILSNKRDKEHAQPPHFKTPLRKEQLRSLEWMVQQEADDAPPFVEEEISEAILHPLGWRAEGRAQRPVLVRGGVLADAVGYGKTATTLGLIDCTQETVEEDFERMGRVDGKIAIKGTLIIVPPHLTRQWESETKKFTNKHFKVITIASLSNLNPLTIEDFQNADIIIVASGLSKSQAYADNLQLFAGNGILPSSPGRHFNARLQEISESLKAQTNRLQDEGAAAVMKEIKRAQAAEEKAAADAAEARILAKRLKGRAYREAAEKKETEKKQKAAASTSSPPAASTSRSPSGRQVEVVISLPPGRKAGKDMLLSEASSFASEKPDDSDSDVPRKRKPRAATKKAIILSDDEDNNASEYDDVEDDSKPPKKKAAASKASSSRKRSKAKKSGSDEEDYSAEETVSEDELEEDTPLATSVPASEDESDAPKSKKVAGTKRKAPAKKETSSKSKKTSARSTPSRAGRESETSDTEEDKPAPKGKKRSTKRNDTDDDDDAAPKKKKRVDNDPWKLETSAVKRDWTQMKAPPLEMFHYSRKVVDEYTYLDGKVHSLVTNLTAERHWVLSGTPPVHDFAALKTISAFLGLHLGVDDDGEGQSVEMKKRRREQTDAEKFHSFREVHSLEWHAHRHQLGQVFLDRFVRQNVPEIDEIPFNEELKYITLPAAERAIYLELEHHLRALDMTIKRGRKTESDREKRLAKSLGDSKTAEEALLKRCSHFDLDTENENAMKACDVIVRERQNQLDDCKAELVKAIKAGVKREISLGNVPDESIFSIWIRSSQETGVDDADASKIIREMLDKADVDSISKKNRKSVELTTKVKDAIWEHREATHEIRRLSKELVGRVRSLRFFTAVRDLQKETEVPMNVSCVACGRQSIPIGEVSVLSSCGHMGCSECVRNCADKEECVYRESGDCISAARALNIVKADTLGVDDEARDGRGKHYGKKLEQVMELINKTLPKEERVLIFVQFPDLMKKVAEALKDNGVKFLEIKGSASAKSKSLESFQQNSKERVLLLNLMDESASGANLTSANHAIFLSPLLAPSQEIYEACMTQAVGRLVRFGQVKHVRIWRFQTRDTIDEEVYAMREVARPVN</sequence>
<keyword evidence="2" id="KW-0808">Transferase</keyword>
<evidence type="ECO:0000256" key="3">
    <source>
        <dbReference type="ARBA" id="ARBA00022741"/>
    </source>
</evidence>
<dbReference type="EMBL" id="JARIHO010000033">
    <property type="protein sequence ID" value="KAJ7334260.1"/>
    <property type="molecule type" value="Genomic_DNA"/>
</dbReference>
<dbReference type="Proteomes" id="UP001218218">
    <property type="component" value="Unassembled WGS sequence"/>
</dbReference>
<dbReference type="GO" id="GO:0032259">
    <property type="term" value="P:methylation"/>
    <property type="evidence" value="ECO:0007669"/>
    <property type="project" value="UniProtKB-KW"/>
</dbReference>
<comment type="caution">
    <text evidence="9">The sequence shown here is derived from an EMBL/GenBank/DDBJ whole genome shotgun (WGS) entry which is preliminary data.</text>
</comment>
<dbReference type="InterPro" id="IPR029063">
    <property type="entry name" value="SAM-dependent_MTases_sf"/>
</dbReference>
<keyword evidence="1" id="KW-0489">Methyltransferase</keyword>
<keyword evidence="3" id="KW-0547">Nucleotide-binding</keyword>
<keyword evidence="4" id="KW-0378">Hydrolase</keyword>
<dbReference type="Gene3D" id="3.40.50.10810">
    <property type="entry name" value="Tandem AAA-ATPase domain"/>
    <property type="match status" value="1"/>
</dbReference>
<dbReference type="PANTHER" id="PTHR45626">
    <property type="entry name" value="TRANSCRIPTION TERMINATION FACTOR 2-RELATED"/>
    <property type="match status" value="1"/>
</dbReference>
<dbReference type="SUPFAM" id="SSF52540">
    <property type="entry name" value="P-loop containing nucleoside triphosphate hydrolases"/>
    <property type="match status" value="2"/>
</dbReference>
<dbReference type="GO" id="GO:0005634">
    <property type="term" value="C:nucleus"/>
    <property type="evidence" value="ECO:0007669"/>
    <property type="project" value="TreeGrafter"/>
</dbReference>
<feature type="compositionally biased region" description="Basic and acidic residues" evidence="7">
    <location>
        <begin position="1438"/>
        <end position="1448"/>
    </location>
</feature>
<feature type="domain" description="Helicase C-terminal" evidence="8">
    <location>
        <begin position="2059"/>
        <end position="2207"/>
    </location>
</feature>
<evidence type="ECO:0000256" key="1">
    <source>
        <dbReference type="ARBA" id="ARBA00022603"/>
    </source>
</evidence>
<reference evidence="9" key="1">
    <citation type="submission" date="2023-03" db="EMBL/GenBank/DDBJ databases">
        <title>Massive genome expansion in bonnet fungi (Mycena s.s.) driven by repeated elements and novel gene families across ecological guilds.</title>
        <authorList>
            <consortium name="Lawrence Berkeley National Laboratory"/>
            <person name="Harder C.B."/>
            <person name="Miyauchi S."/>
            <person name="Viragh M."/>
            <person name="Kuo A."/>
            <person name="Thoen E."/>
            <person name="Andreopoulos B."/>
            <person name="Lu D."/>
            <person name="Skrede I."/>
            <person name="Drula E."/>
            <person name="Henrissat B."/>
            <person name="Morin E."/>
            <person name="Kohler A."/>
            <person name="Barry K."/>
            <person name="LaButti K."/>
            <person name="Morin E."/>
            <person name="Salamov A."/>
            <person name="Lipzen A."/>
            <person name="Mereny Z."/>
            <person name="Hegedus B."/>
            <person name="Baldrian P."/>
            <person name="Stursova M."/>
            <person name="Weitz H."/>
            <person name="Taylor A."/>
            <person name="Grigoriev I.V."/>
            <person name="Nagy L.G."/>
            <person name="Martin F."/>
            <person name="Kauserud H."/>
        </authorList>
    </citation>
    <scope>NUCLEOTIDE SEQUENCE</scope>
    <source>
        <strain evidence="9">CBHHK002</strain>
    </source>
</reference>
<dbReference type="GO" id="GO:0008094">
    <property type="term" value="F:ATP-dependent activity, acting on DNA"/>
    <property type="evidence" value="ECO:0007669"/>
    <property type="project" value="TreeGrafter"/>
</dbReference>
<dbReference type="PANTHER" id="PTHR45626:SF26">
    <property type="entry name" value="FAMILY HELICASE, PUTATIVE (AFU_ORTHOLOGUE AFUA_2G09120)-RELATED"/>
    <property type="match status" value="1"/>
</dbReference>
<dbReference type="CDD" id="cd20335">
    <property type="entry name" value="BRcat_RBR"/>
    <property type="match status" value="1"/>
</dbReference>
<evidence type="ECO:0000256" key="4">
    <source>
        <dbReference type="ARBA" id="ARBA00022801"/>
    </source>
</evidence>
<name>A0AAD6ZQB9_9AGAR</name>
<dbReference type="Pfam" id="PF00271">
    <property type="entry name" value="Helicase_C"/>
    <property type="match status" value="1"/>
</dbReference>
<dbReference type="InterPro" id="IPR001525">
    <property type="entry name" value="C5_MeTfrase"/>
</dbReference>